<evidence type="ECO:0000256" key="4">
    <source>
        <dbReference type="ARBA" id="ARBA00022989"/>
    </source>
</evidence>
<evidence type="ECO:0000259" key="7">
    <source>
        <dbReference type="Pfam" id="PF12823"/>
    </source>
</evidence>
<feature type="transmembrane region" description="Helical" evidence="6">
    <location>
        <begin position="12"/>
        <end position="34"/>
    </location>
</feature>
<keyword evidence="5 6" id="KW-0472">Membrane</keyword>
<dbReference type="PANTHER" id="PTHR40077:SF1">
    <property type="entry name" value="MEMBRANE PROTEIN"/>
    <property type="match status" value="1"/>
</dbReference>
<dbReference type="NCBIfam" id="TIGR03954">
    <property type="entry name" value="integ_memb_HG"/>
    <property type="match status" value="1"/>
</dbReference>
<organism evidence="8 9">
    <name type="scientific">Marinomonas phaeophyticola</name>
    <dbReference type="NCBI Taxonomy" id="3004091"/>
    <lineage>
        <taxon>Bacteria</taxon>
        <taxon>Pseudomonadati</taxon>
        <taxon>Pseudomonadota</taxon>
        <taxon>Gammaproteobacteria</taxon>
        <taxon>Oceanospirillales</taxon>
        <taxon>Oceanospirillaceae</taxon>
        <taxon>Marinomonas</taxon>
    </lineage>
</organism>
<dbReference type="PANTHER" id="PTHR40077">
    <property type="entry name" value="MEMBRANE PROTEIN-RELATED"/>
    <property type="match status" value="1"/>
</dbReference>
<reference evidence="8" key="1">
    <citation type="submission" date="2022-12" db="EMBL/GenBank/DDBJ databases">
        <title>Marinomonas 15G1-11 sp. nov, isolated from marine algae.</title>
        <authorList>
            <person name="Butt M."/>
            <person name="Choi D.G."/>
            <person name="Kim J.M."/>
            <person name="Lee J.K."/>
            <person name="Baek J.H."/>
            <person name="Jeon C.O."/>
        </authorList>
    </citation>
    <scope>NUCLEOTIDE SEQUENCE</scope>
    <source>
        <strain evidence="8">15G1-11</strain>
    </source>
</reference>
<keyword evidence="3 6" id="KW-0812">Transmembrane</keyword>
<comment type="caution">
    <text evidence="8">The sequence shown here is derived from an EMBL/GenBank/DDBJ whole genome shotgun (WGS) entry which is preliminary data.</text>
</comment>
<keyword evidence="4 6" id="KW-1133">Transmembrane helix</keyword>
<evidence type="ECO:0000256" key="3">
    <source>
        <dbReference type="ARBA" id="ARBA00022692"/>
    </source>
</evidence>
<evidence type="ECO:0000256" key="2">
    <source>
        <dbReference type="ARBA" id="ARBA00022475"/>
    </source>
</evidence>
<protein>
    <submittedName>
        <fullName evidence="8">DUF3817 domain-containing protein</fullName>
    </submittedName>
</protein>
<keyword evidence="9" id="KW-1185">Reference proteome</keyword>
<evidence type="ECO:0000256" key="1">
    <source>
        <dbReference type="ARBA" id="ARBA00004651"/>
    </source>
</evidence>
<feature type="transmembrane region" description="Helical" evidence="6">
    <location>
        <begin position="75"/>
        <end position="96"/>
    </location>
</feature>
<evidence type="ECO:0000313" key="8">
    <source>
        <dbReference type="EMBL" id="MCZ2722313.1"/>
    </source>
</evidence>
<evidence type="ECO:0000256" key="5">
    <source>
        <dbReference type="ARBA" id="ARBA00023136"/>
    </source>
</evidence>
<dbReference type="RefSeq" id="WP_269125856.1">
    <property type="nucleotide sequence ID" value="NZ_JAPUBN010000017.1"/>
</dbReference>
<feature type="transmembrane region" description="Helical" evidence="6">
    <location>
        <begin position="46"/>
        <end position="63"/>
    </location>
</feature>
<feature type="domain" description="DUF3817" evidence="7">
    <location>
        <begin position="12"/>
        <end position="97"/>
    </location>
</feature>
<sequence>MINNKSTDHFTSLQRIAMIEGITLLLLIGIAVPLKHLAHMPLMVQLLGPIHGMTFILYLWSSFNAAAEENWSKKYLIKICCAAFVPFGGFIVSRLARQSANAKKEL</sequence>
<evidence type="ECO:0000313" key="9">
    <source>
        <dbReference type="Proteomes" id="UP001149719"/>
    </source>
</evidence>
<dbReference type="Proteomes" id="UP001149719">
    <property type="component" value="Unassembled WGS sequence"/>
</dbReference>
<gene>
    <name evidence="8" type="ORF">O1D97_11905</name>
</gene>
<evidence type="ECO:0000256" key="6">
    <source>
        <dbReference type="SAM" id="Phobius"/>
    </source>
</evidence>
<keyword evidence="2" id="KW-1003">Cell membrane</keyword>
<dbReference type="InterPro" id="IPR023845">
    <property type="entry name" value="DUF3817_TM"/>
</dbReference>
<name>A0ABT4JWY5_9GAMM</name>
<proteinExistence type="predicted"/>
<accession>A0ABT4JWY5</accession>
<dbReference type="Pfam" id="PF12823">
    <property type="entry name" value="DUF3817"/>
    <property type="match status" value="1"/>
</dbReference>
<dbReference type="EMBL" id="JAPUBN010000017">
    <property type="protein sequence ID" value="MCZ2722313.1"/>
    <property type="molecule type" value="Genomic_DNA"/>
</dbReference>
<comment type="subcellular location">
    <subcellularLocation>
        <location evidence="1">Cell membrane</location>
        <topology evidence="1">Multi-pass membrane protein</topology>
    </subcellularLocation>
</comment>